<dbReference type="CDD" id="cd03112">
    <property type="entry name" value="CobW-like"/>
    <property type="match status" value="1"/>
</dbReference>
<dbReference type="SUPFAM" id="SSF52540">
    <property type="entry name" value="P-loop containing nucleoside triphosphate hydrolases"/>
    <property type="match status" value="1"/>
</dbReference>
<comment type="catalytic activity">
    <reaction evidence="6">
        <text>GTP + H2O = GDP + phosphate + H(+)</text>
        <dbReference type="Rhea" id="RHEA:19669"/>
        <dbReference type="ChEBI" id="CHEBI:15377"/>
        <dbReference type="ChEBI" id="CHEBI:15378"/>
        <dbReference type="ChEBI" id="CHEBI:37565"/>
        <dbReference type="ChEBI" id="CHEBI:43474"/>
        <dbReference type="ChEBI" id="CHEBI:58189"/>
    </reaction>
    <physiologicalReaction direction="left-to-right" evidence="6">
        <dbReference type="Rhea" id="RHEA:19670"/>
    </physiologicalReaction>
</comment>
<comment type="caution">
    <text evidence="8">The sequence shown here is derived from an EMBL/GenBank/DDBJ whole genome shotgun (WGS) entry which is preliminary data.</text>
</comment>
<protein>
    <submittedName>
        <fullName evidence="8">G3E family GTPase</fullName>
    </submittedName>
</protein>
<gene>
    <name evidence="8" type="ORF">C7446_3151</name>
</gene>
<dbReference type="Proteomes" id="UP000281975">
    <property type="component" value="Unassembled WGS sequence"/>
</dbReference>
<dbReference type="RefSeq" id="WP_121174034.1">
    <property type="nucleotide sequence ID" value="NZ_RBIN01000011.1"/>
</dbReference>
<evidence type="ECO:0000256" key="2">
    <source>
        <dbReference type="ARBA" id="ARBA00022801"/>
    </source>
</evidence>
<accession>A0A420WSN8</accession>
<dbReference type="InterPro" id="IPR051316">
    <property type="entry name" value="Zinc-reg_GTPase_activator"/>
</dbReference>
<reference evidence="8 9" key="1">
    <citation type="submission" date="2018-10" db="EMBL/GenBank/DDBJ databases">
        <title>Genomic Encyclopedia of Type Strains, Phase IV (KMG-IV): sequencing the most valuable type-strain genomes for metagenomic binning, comparative biology and taxonomic classification.</title>
        <authorList>
            <person name="Goeker M."/>
        </authorList>
    </citation>
    <scope>NUCLEOTIDE SEQUENCE [LARGE SCALE GENOMIC DNA]</scope>
    <source>
        <strain evidence="8 9">DSM 23229</strain>
    </source>
</reference>
<keyword evidence="2" id="KW-0378">Hydrolase</keyword>
<evidence type="ECO:0000256" key="6">
    <source>
        <dbReference type="ARBA" id="ARBA00049117"/>
    </source>
</evidence>
<dbReference type="PANTHER" id="PTHR13748">
    <property type="entry name" value="COBW-RELATED"/>
    <property type="match status" value="1"/>
</dbReference>
<dbReference type="InterPro" id="IPR003495">
    <property type="entry name" value="CobW/HypB/UreG_nucleotide-bd"/>
</dbReference>
<feature type="domain" description="CobW C-terminal" evidence="7">
    <location>
        <begin position="242"/>
        <end position="336"/>
    </location>
</feature>
<evidence type="ECO:0000256" key="3">
    <source>
        <dbReference type="ARBA" id="ARBA00023186"/>
    </source>
</evidence>
<organism evidence="8 9">
    <name type="scientific">Kushneria sinocarnis</name>
    <dbReference type="NCBI Taxonomy" id="595502"/>
    <lineage>
        <taxon>Bacteria</taxon>
        <taxon>Pseudomonadati</taxon>
        <taxon>Pseudomonadota</taxon>
        <taxon>Gammaproteobacteria</taxon>
        <taxon>Oceanospirillales</taxon>
        <taxon>Halomonadaceae</taxon>
        <taxon>Kushneria</taxon>
    </lineage>
</organism>
<dbReference type="AlphaFoldDB" id="A0A420WSN8"/>
<dbReference type="InterPro" id="IPR036627">
    <property type="entry name" value="CobW-likC_sf"/>
</dbReference>
<sequence>MTDSRHQRIPVTVLTGFLGSGKTTLLNQLVRQPAMSRALVIINEFGDIGLDHQLFSASHETQVVELSSGCLCCAVRGDLTRTLRDSVWRFSREGQRQFDRVIIETSGLADPAPILHTVLAAQRVARHFRLDGVITTIDALHGEASLERHPEARAQAGMADLLLITKTDAADDERVTALQQRLTRLNPAAGQQCIRDGMIAAEALLAPAAAIAPATRVAGSLTPVRGAPLMLPSDDHAHDDRTRAHCIVLTEPIERSRLARWLAHIESLMGPDFLRLKAVLAIADEPRPSVVHGVQHTLQPPRQLEDWPDGRQQSTLVFITREMAAERLEATLSLLTDERPAARPQG</sequence>
<comment type="function">
    <text evidence="5">Zinc chaperone that directly transfers zinc cofactor to target proteins, thereby activating them. Zinc is transferred from the CXCC motif in the GTPase domain to the zinc binding site in target proteins in a process requiring GTP hydrolysis.</text>
</comment>
<dbReference type="OrthoDB" id="9808822at2"/>
<dbReference type="Gene3D" id="3.30.1220.10">
    <property type="entry name" value="CobW-like, C-terminal domain"/>
    <property type="match status" value="1"/>
</dbReference>
<dbReference type="InterPro" id="IPR027417">
    <property type="entry name" value="P-loop_NTPase"/>
</dbReference>
<proteinExistence type="inferred from homology"/>
<evidence type="ECO:0000313" key="9">
    <source>
        <dbReference type="Proteomes" id="UP000281975"/>
    </source>
</evidence>
<keyword evidence="1" id="KW-0547">Nucleotide-binding</keyword>
<evidence type="ECO:0000256" key="1">
    <source>
        <dbReference type="ARBA" id="ARBA00022741"/>
    </source>
</evidence>
<dbReference type="SMART" id="SM00833">
    <property type="entry name" value="CobW_C"/>
    <property type="match status" value="1"/>
</dbReference>
<dbReference type="Pfam" id="PF02492">
    <property type="entry name" value="cobW"/>
    <property type="match status" value="1"/>
</dbReference>
<comment type="similarity">
    <text evidence="4">Belongs to the SIMIBI class G3E GTPase family. ZNG1 subfamily.</text>
</comment>
<keyword evidence="3" id="KW-0143">Chaperone</keyword>
<dbReference type="GO" id="GO:0000166">
    <property type="term" value="F:nucleotide binding"/>
    <property type="evidence" value="ECO:0007669"/>
    <property type="project" value="UniProtKB-KW"/>
</dbReference>
<dbReference type="GO" id="GO:0016787">
    <property type="term" value="F:hydrolase activity"/>
    <property type="evidence" value="ECO:0007669"/>
    <property type="project" value="UniProtKB-KW"/>
</dbReference>
<evidence type="ECO:0000313" key="8">
    <source>
        <dbReference type="EMBL" id="RKQ95773.1"/>
    </source>
</evidence>
<evidence type="ECO:0000256" key="5">
    <source>
        <dbReference type="ARBA" id="ARBA00045658"/>
    </source>
</evidence>
<dbReference type="Gene3D" id="3.40.50.300">
    <property type="entry name" value="P-loop containing nucleotide triphosphate hydrolases"/>
    <property type="match status" value="1"/>
</dbReference>
<dbReference type="SUPFAM" id="SSF90002">
    <property type="entry name" value="Hypothetical protein YjiA, C-terminal domain"/>
    <property type="match status" value="1"/>
</dbReference>
<dbReference type="PANTHER" id="PTHR13748:SF62">
    <property type="entry name" value="COBW DOMAIN-CONTAINING PROTEIN"/>
    <property type="match status" value="1"/>
</dbReference>
<evidence type="ECO:0000256" key="4">
    <source>
        <dbReference type="ARBA" id="ARBA00034320"/>
    </source>
</evidence>
<keyword evidence="9" id="KW-1185">Reference proteome</keyword>
<dbReference type="Pfam" id="PF07683">
    <property type="entry name" value="CobW_C"/>
    <property type="match status" value="1"/>
</dbReference>
<dbReference type="InterPro" id="IPR011629">
    <property type="entry name" value="CobW-like_C"/>
</dbReference>
<name>A0A420WSN8_9GAMM</name>
<dbReference type="GO" id="GO:0005737">
    <property type="term" value="C:cytoplasm"/>
    <property type="evidence" value="ECO:0007669"/>
    <property type="project" value="TreeGrafter"/>
</dbReference>
<evidence type="ECO:0000259" key="7">
    <source>
        <dbReference type="SMART" id="SM00833"/>
    </source>
</evidence>
<dbReference type="EMBL" id="RBIN01000011">
    <property type="protein sequence ID" value="RKQ95773.1"/>
    <property type="molecule type" value="Genomic_DNA"/>
</dbReference>